<evidence type="ECO:0000313" key="1">
    <source>
        <dbReference type="EMBL" id="MQU35653.1"/>
    </source>
</evidence>
<evidence type="ECO:0000313" key="2">
    <source>
        <dbReference type="Proteomes" id="UP000470186"/>
    </source>
</evidence>
<dbReference type="AlphaFoldDB" id="A0A7X1YFT8"/>
<protein>
    <submittedName>
        <fullName evidence="1">Uncharacterized protein</fullName>
    </submittedName>
</protein>
<reference evidence="1 2" key="1">
    <citation type="submission" date="2019-10" db="EMBL/GenBank/DDBJ databases">
        <title>Evaluation of single-gene subtyping targets for Pseudomonas.</title>
        <authorList>
            <person name="Reichler S.J."/>
            <person name="Orsi R.H."/>
            <person name="Wiedmann M."/>
            <person name="Martin N.H."/>
            <person name="Murphy S.I."/>
        </authorList>
    </citation>
    <scope>NUCLEOTIDE SEQUENCE [LARGE SCALE GENOMIC DNA]</scope>
    <source>
        <strain evidence="1 2">FSL R10-2107</strain>
    </source>
</reference>
<gene>
    <name evidence="1" type="ORF">GHO30_30710</name>
</gene>
<name>A0A7X1YFT8_9PSED</name>
<dbReference type="EMBL" id="WIVX01000586">
    <property type="protein sequence ID" value="MQU35653.1"/>
    <property type="molecule type" value="Genomic_DNA"/>
</dbReference>
<sequence>MKTLGGTKLLTLLDQLAVDFFSGFKQQVSLFFYGDVSIRTNESLANHLTTLRQVMLRADMRLTFRGNHLDVSDKAVITTVLT</sequence>
<keyword evidence="2" id="KW-1185">Reference proteome</keyword>
<feature type="non-terminal residue" evidence="1">
    <location>
        <position position="82"/>
    </location>
</feature>
<dbReference type="RefSeq" id="WP_153364375.1">
    <property type="nucleotide sequence ID" value="NZ_WIVX01000586.1"/>
</dbReference>
<accession>A0A7X1YFT8</accession>
<proteinExistence type="predicted"/>
<organism evidence="1 2">
    <name type="scientific">Pseudomonas helleri</name>
    <dbReference type="NCBI Taxonomy" id="1608996"/>
    <lineage>
        <taxon>Bacteria</taxon>
        <taxon>Pseudomonadati</taxon>
        <taxon>Pseudomonadota</taxon>
        <taxon>Gammaproteobacteria</taxon>
        <taxon>Pseudomonadales</taxon>
        <taxon>Pseudomonadaceae</taxon>
        <taxon>Pseudomonas</taxon>
    </lineage>
</organism>
<comment type="caution">
    <text evidence="1">The sequence shown here is derived from an EMBL/GenBank/DDBJ whole genome shotgun (WGS) entry which is preliminary data.</text>
</comment>
<dbReference type="Proteomes" id="UP000470186">
    <property type="component" value="Unassembled WGS sequence"/>
</dbReference>